<comment type="subunit">
    <text evidence="3">Homotrimer.</text>
</comment>
<dbReference type="InterPro" id="IPR013785">
    <property type="entry name" value="Aldolase_TIM"/>
</dbReference>
<dbReference type="PANTHER" id="PTHR30246">
    <property type="entry name" value="2-KETO-3-DEOXY-6-PHOSPHOGLUCONATE ALDOLASE"/>
    <property type="match status" value="1"/>
</dbReference>
<comment type="pathway">
    <text evidence="1">Carbohydrate acid metabolism.</text>
</comment>
<sequence>MTEQGTLEAITSSRVVAIVREGSADAAKREVERLVEAGIRVVEVSLSTPGALEVARWMADEMDAEGLHFGVGTVLAAHDVEEAAATGASFIVSPISRAGLISTCKELGLVSIVGAMTPTECVVASDGGADLLKLFPANMWTLDALKGLLQALPELRLVPTGGITLSSAKTWLDAGAVAVGMGSALRTTGSVRPLQAALEALALVGSAGLDD</sequence>
<evidence type="ECO:0000256" key="5">
    <source>
        <dbReference type="ARBA" id="ARBA00023277"/>
    </source>
</evidence>
<dbReference type="EMBL" id="BAABAE010000002">
    <property type="protein sequence ID" value="GAA3734679.1"/>
    <property type="molecule type" value="Genomic_DNA"/>
</dbReference>
<keyword evidence="7" id="KW-1185">Reference proteome</keyword>
<dbReference type="Proteomes" id="UP001501004">
    <property type="component" value="Unassembled WGS sequence"/>
</dbReference>
<reference evidence="7" key="1">
    <citation type="journal article" date="2019" name="Int. J. Syst. Evol. Microbiol.">
        <title>The Global Catalogue of Microorganisms (GCM) 10K type strain sequencing project: providing services to taxonomists for standard genome sequencing and annotation.</title>
        <authorList>
            <consortium name="The Broad Institute Genomics Platform"/>
            <consortium name="The Broad Institute Genome Sequencing Center for Infectious Disease"/>
            <person name="Wu L."/>
            <person name="Ma J."/>
        </authorList>
    </citation>
    <scope>NUCLEOTIDE SEQUENCE [LARGE SCALE GENOMIC DNA]</scope>
    <source>
        <strain evidence="7">JCM 16949</strain>
    </source>
</reference>
<accession>A0ABP7FC23</accession>
<dbReference type="CDD" id="cd00452">
    <property type="entry name" value="KDPG_aldolase"/>
    <property type="match status" value="1"/>
</dbReference>
<evidence type="ECO:0000256" key="4">
    <source>
        <dbReference type="ARBA" id="ARBA00023239"/>
    </source>
</evidence>
<dbReference type="SUPFAM" id="SSF51569">
    <property type="entry name" value="Aldolase"/>
    <property type="match status" value="1"/>
</dbReference>
<evidence type="ECO:0000313" key="7">
    <source>
        <dbReference type="Proteomes" id="UP001501004"/>
    </source>
</evidence>
<evidence type="ECO:0000256" key="2">
    <source>
        <dbReference type="ARBA" id="ARBA00006906"/>
    </source>
</evidence>
<dbReference type="PANTHER" id="PTHR30246:SF1">
    <property type="entry name" value="2-DEHYDRO-3-DEOXY-6-PHOSPHOGALACTONATE ALDOLASE-RELATED"/>
    <property type="match status" value="1"/>
</dbReference>
<dbReference type="Gene3D" id="3.20.20.70">
    <property type="entry name" value="Aldolase class I"/>
    <property type="match status" value="1"/>
</dbReference>
<evidence type="ECO:0000256" key="1">
    <source>
        <dbReference type="ARBA" id="ARBA00004761"/>
    </source>
</evidence>
<keyword evidence="4" id="KW-0456">Lyase</keyword>
<dbReference type="Pfam" id="PF01081">
    <property type="entry name" value="Aldolase"/>
    <property type="match status" value="1"/>
</dbReference>
<gene>
    <name evidence="6" type="ORF">GCM10022239_08480</name>
</gene>
<evidence type="ECO:0000256" key="3">
    <source>
        <dbReference type="ARBA" id="ARBA00011233"/>
    </source>
</evidence>
<dbReference type="RefSeq" id="WP_344754040.1">
    <property type="nucleotide sequence ID" value="NZ_BAABAE010000002.1"/>
</dbReference>
<comment type="caution">
    <text evidence="6">The sequence shown here is derived from an EMBL/GenBank/DDBJ whole genome shotgun (WGS) entry which is preliminary data.</text>
</comment>
<proteinExistence type="inferred from homology"/>
<comment type="similarity">
    <text evidence="2">Belongs to the KHG/KDPG aldolase family.</text>
</comment>
<evidence type="ECO:0000313" key="6">
    <source>
        <dbReference type="EMBL" id="GAA3734679.1"/>
    </source>
</evidence>
<protein>
    <submittedName>
        <fullName evidence="6">Bifunctional 4-hydroxy-2-oxoglutarate aldolase/2-dehydro-3-deoxy-phosphogluconate aldolase</fullName>
    </submittedName>
</protein>
<dbReference type="InterPro" id="IPR000887">
    <property type="entry name" value="Aldlse_KDPG_KHG"/>
</dbReference>
<organism evidence="6 7">
    <name type="scientific">Leifsonella bigeumensis</name>
    <dbReference type="NCBI Taxonomy" id="433643"/>
    <lineage>
        <taxon>Bacteria</taxon>
        <taxon>Bacillati</taxon>
        <taxon>Actinomycetota</taxon>
        <taxon>Actinomycetes</taxon>
        <taxon>Micrococcales</taxon>
        <taxon>Microbacteriaceae</taxon>
        <taxon>Leifsonella</taxon>
    </lineage>
</organism>
<keyword evidence="5" id="KW-0119">Carbohydrate metabolism</keyword>
<name>A0ABP7FC23_9MICO</name>